<keyword evidence="1" id="KW-0614">Plasmid</keyword>
<gene>
    <name evidence="1" type="ORF">SAMCFNEI73_pC2045</name>
</gene>
<sequence>MIVGNGRNLADAQSRTLAVSAAGDSLGLVIFHRGFAHATRWLQ</sequence>
<dbReference type="Proteomes" id="UP000182306">
    <property type="component" value="Plasmid C"/>
</dbReference>
<protein>
    <submittedName>
        <fullName evidence="1">Uncharacterized protein</fullName>
    </submittedName>
</protein>
<geneLocation type="plasmid" evidence="1 2">
    <name>C</name>
</geneLocation>
<dbReference type="EMBL" id="CP013110">
    <property type="protein sequence ID" value="APG95742.1"/>
    <property type="molecule type" value="Genomic_DNA"/>
</dbReference>
<evidence type="ECO:0000313" key="1">
    <source>
        <dbReference type="EMBL" id="APG95742.1"/>
    </source>
</evidence>
<evidence type="ECO:0000313" key="2">
    <source>
        <dbReference type="Proteomes" id="UP000182306"/>
    </source>
</evidence>
<organism evidence="1 2">
    <name type="scientific">Sinorhizobium americanum</name>
    <dbReference type="NCBI Taxonomy" id="194963"/>
    <lineage>
        <taxon>Bacteria</taxon>
        <taxon>Pseudomonadati</taxon>
        <taxon>Pseudomonadota</taxon>
        <taxon>Alphaproteobacteria</taxon>
        <taxon>Hyphomicrobiales</taxon>
        <taxon>Rhizobiaceae</taxon>
        <taxon>Sinorhizobium/Ensifer group</taxon>
        <taxon>Sinorhizobium</taxon>
    </lineage>
</organism>
<name>A0A1L3M077_9HYPH</name>
<dbReference type="KEGG" id="same:SAMCFNEI73_pC2045"/>
<keyword evidence="2" id="KW-1185">Reference proteome</keyword>
<dbReference type="AlphaFoldDB" id="A0A1L3M077"/>
<reference evidence="1 2" key="1">
    <citation type="submission" date="2015-10" db="EMBL/GenBank/DDBJ databases">
        <title>Genomic differences between typical nodule nitrogen-fixing rhizobial strains and those coming from bean seeds.</title>
        <authorList>
            <person name="Peralta H."/>
            <person name="Aguilar-Vera A."/>
            <person name="Diaz R."/>
            <person name="Mora Y."/>
            <person name="Martinez-Batallar G."/>
            <person name="Salazar E."/>
            <person name="Vargas-Lagunas C."/>
            <person name="Encarnacion S."/>
            <person name="Girard L."/>
            <person name="Mora J."/>
        </authorList>
    </citation>
    <scope>NUCLEOTIDE SEQUENCE [LARGE SCALE GENOMIC DNA]</scope>
    <source>
        <strain evidence="1 2">CFNEI 73</strain>
        <plasmid evidence="1 2">C</plasmid>
    </source>
</reference>
<proteinExistence type="predicted"/>
<accession>A0A1L3M077</accession>